<dbReference type="InterPro" id="IPR055410">
    <property type="entry name" value="Beta-prop_CAF1B_HIR1"/>
</dbReference>
<evidence type="ECO:0000256" key="3">
    <source>
        <dbReference type="ARBA" id="ARBA00022574"/>
    </source>
</evidence>
<evidence type="ECO:0000256" key="4">
    <source>
        <dbReference type="ARBA" id="ARBA00022737"/>
    </source>
</evidence>
<dbReference type="GO" id="GO:0005634">
    <property type="term" value="C:nucleus"/>
    <property type="evidence" value="ECO:0007669"/>
    <property type="project" value="UniProtKB-SubCell"/>
</dbReference>
<keyword evidence="7" id="KW-0234">DNA repair</keyword>
<evidence type="ECO:0000256" key="2">
    <source>
        <dbReference type="ARBA" id="ARBA00007306"/>
    </source>
</evidence>
<comment type="caution">
    <text evidence="11">The sequence shown here is derived from an EMBL/GenBank/DDBJ whole genome shotgun (WGS) entry which is preliminary data.</text>
</comment>
<dbReference type="SUPFAM" id="SSF50978">
    <property type="entry name" value="WD40 repeat-like"/>
    <property type="match status" value="1"/>
</dbReference>
<dbReference type="GO" id="GO:0006334">
    <property type="term" value="P:nucleosome assembly"/>
    <property type="evidence" value="ECO:0007669"/>
    <property type="project" value="TreeGrafter"/>
</dbReference>
<evidence type="ECO:0000259" key="10">
    <source>
        <dbReference type="Pfam" id="PF24105"/>
    </source>
</evidence>
<dbReference type="OrthoDB" id="71227at2759"/>
<comment type="similarity">
    <text evidence="2">Belongs to the WD repeat HIR1 family.</text>
</comment>
<dbReference type="GO" id="GO:0033186">
    <property type="term" value="C:CAF-1 complex"/>
    <property type="evidence" value="ECO:0007669"/>
    <property type="project" value="TreeGrafter"/>
</dbReference>
<comment type="subcellular location">
    <subcellularLocation>
        <location evidence="1">Nucleus</location>
    </subcellularLocation>
</comment>
<dbReference type="SMART" id="SM00320">
    <property type="entry name" value="WD40"/>
    <property type="match status" value="5"/>
</dbReference>
<keyword evidence="5" id="KW-0227">DNA damage</keyword>
<dbReference type="Pfam" id="PF24105">
    <property type="entry name" value="Beta-prop_CAF1B_HIR1"/>
    <property type="match status" value="1"/>
</dbReference>
<keyword evidence="6" id="KW-0156">Chromatin regulator</keyword>
<dbReference type="VEuPathDB" id="FungiDB:DIURU_000908"/>
<evidence type="ECO:0000256" key="1">
    <source>
        <dbReference type="ARBA" id="ARBA00004123"/>
    </source>
</evidence>
<proteinExistence type="inferred from homology"/>
<dbReference type="GO" id="GO:0006335">
    <property type="term" value="P:DNA replication-dependent chromatin assembly"/>
    <property type="evidence" value="ECO:0007669"/>
    <property type="project" value="InterPro"/>
</dbReference>
<feature type="domain" description="CAF1B/HIR1 beta-propeller" evidence="10">
    <location>
        <begin position="6"/>
        <end position="366"/>
    </location>
</feature>
<evidence type="ECO:0000256" key="5">
    <source>
        <dbReference type="ARBA" id="ARBA00022763"/>
    </source>
</evidence>
<evidence type="ECO:0000313" key="12">
    <source>
        <dbReference type="Proteomes" id="UP000449547"/>
    </source>
</evidence>
<reference evidence="11 12" key="1">
    <citation type="submission" date="2019-07" db="EMBL/GenBank/DDBJ databases">
        <title>Genome assembly of two rare yeast pathogens: Diutina rugosa and Trichomonascus ciferrii.</title>
        <authorList>
            <person name="Mixao V."/>
            <person name="Saus E."/>
            <person name="Hansen A."/>
            <person name="Lass-Flor C."/>
            <person name="Gabaldon T."/>
        </authorList>
    </citation>
    <scope>NUCLEOTIDE SEQUENCE [LARGE SCALE GENOMIC DNA]</scope>
    <source>
        <strain evidence="11 12">CBS 613</strain>
    </source>
</reference>
<keyword evidence="3 9" id="KW-0853">WD repeat</keyword>
<dbReference type="InterPro" id="IPR001680">
    <property type="entry name" value="WD40_rpt"/>
</dbReference>
<dbReference type="OMA" id="QIYWHES"/>
<evidence type="ECO:0000256" key="8">
    <source>
        <dbReference type="ARBA" id="ARBA00023242"/>
    </source>
</evidence>
<dbReference type="InterPro" id="IPR045145">
    <property type="entry name" value="PTHR15271"/>
</dbReference>
<dbReference type="EMBL" id="SWFT01000031">
    <property type="protein sequence ID" value="KAA8906747.1"/>
    <property type="molecule type" value="Genomic_DNA"/>
</dbReference>
<gene>
    <name evidence="11" type="ORF">DIURU_000908</name>
</gene>
<accession>A0A642UWF5</accession>
<dbReference type="Proteomes" id="UP000449547">
    <property type="component" value="Unassembled WGS sequence"/>
</dbReference>
<dbReference type="PROSITE" id="PS50082">
    <property type="entry name" value="WD_REPEATS_2"/>
    <property type="match status" value="2"/>
</dbReference>
<protein>
    <recommendedName>
        <fullName evidence="10">CAF1B/HIR1 beta-propeller domain-containing protein</fullName>
    </recommendedName>
</protein>
<dbReference type="GO" id="GO:0006281">
    <property type="term" value="P:DNA repair"/>
    <property type="evidence" value="ECO:0007669"/>
    <property type="project" value="UniProtKB-KW"/>
</dbReference>
<dbReference type="InterPro" id="IPR036322">
    <property type="entry name" value="WD40_repeat_dom_sf"/>
</dbReference>
<evidence type="ECO:0000256" key="9">
    <source>
        <dbReference type="PROSITE-ProRule" id="PRU00221"/>
    </source>
</evidence>
<name>A0A642UWF5_DIURU</name>
<keyword evidence="12" id="KW-1185">Reference proteome</keyword>
<dbReference type="GeneID" id="54779561"/>
<keyword evidence="8" id="KW-0539">Nucleus</keyword>
<feature type="repeat" description="WD" evidence="9">
    <location>
        <begin position="60"/>
        <end position="93"/>
    </location>
</feature>
<keyword evidence="4" id="KW-0677">Repeat</keyword>
<evidence type="ECO:0000256" key="7">
    <source>
        <dbReference type="ARBA" id="ARBA00023204"/>
    </source>
</evidence>
<dbReference type="PROSITE" id="PS50294">
    <property type="entry name" value="WD_REPEATS_REGION"/>
    <property type="match status" value="2"/>
</dbReference>
<dbReference type="InterPro" id="IPR015943">
    <property type="entry name" value="WD40/YVTN_repeat-like_dom_sf"/>
</dbReference>
<dbReference type="RefSeq" id="XP_034014261.1">
    <property type="nucleotide sequence ID" value="XM_034159208.1"/>
</dbReference>
<dbReference type="AlphaFoldDB" id="A0A642UWF5"/>
<evidence type="ECO:0000256" key="6">
    <source>
        <dbReference type="ARBA" id="ARBA00022853"/>
    </source>
</evidence>
<evidence type="ECO:0000313" key="11">
    <source>
        <dbReference type="EMBL" id="KAA8906747.1"/>
    </source>
</evidence>
<dbReference type="PANTHER" id="PTHR15271">
    <property type="entry name" value="CHROMATIN ASSEMBLY FACTOR 1 SUBUNIT B"/>
    <property type="match status" value="1"/>
</dbReference>
<organism evidence="11 12">
    <name type="scientific">Diutina rugosa</name>
    <name type="common">Yeast</name>
    <name type="synonym">Candida rugosa</name>
    <dbReference type="NCBI Taxonomy" id="5481"/>
    <lineage>
        <taxon>Eukaryota</taxon>
        <taxon>Fungi</taxon>
        <taxon>Dikarya</taxon>
        <taxon>Ascomycota</taxon>
        <taxon>Saccharomycotina</taxon>
        <taxon>Pichiomycetes</taxon>
        <taxon>Debaryomycetaceae</taxon>
        <taxon>Diutina</taxon>
    </lineage>
</organism>
<dbReference type="PANTHER" id="PTHR15271:SF4">
    <property type="entry name" value="CHROMATIN ASSEMBLY FACTOR 1 SUBUNIT B"/>
    <property type="match status" value="1"/>
</dbReference>
<sequence length="374" mass="41603">MEAIAHTVFWHDEAKPVYSLAFQPQGDRLITAGGDNHVRVWQVPVTKDPFSVSIDYWSTLIKHTQAVNVARFNSKGDMLATGSDDGKVFVWKLAPPDAPAEFGAEVDEDAKEKWHVVGVVRDSSKEVIDLAWSPQDDYIVVGTQGNHAVIYKLTTNETGRISGEAVAQTDERDHTHFVQGVAWDPLNCYIATQSVDKSVNIYRWHQATSKLELVKKHTHVDGKLAYFSEDLNSFFRRLCWTPDGAYLITAAGKTSDDDNLPCVYVFARNHWDSPVWELRGLNKPVVAVSVSPVKYRAGKDRVSTLNYYYLVAVATQDSVAVYSTETWQPLALASNLHYCSICDVSWDASGERIMASSADGFCSTVVVPVPGERI</sequence>
<feature type="repeat" description="WD" evidence="9">
    <location>
        <begin position="10"/>
        <end position="43"/>
    </location>
</feature>
<dbReference type="Gene3D" id="2.130.10.10">
    <property type="entry name" value="YVTN repeat-like/Quinoprotein amine dehydrogenase"/>
    <property type="match status" value="2"/>
</dbReference>